<evidence type="ECO:0000256" key="1">
    <source>
        <dbReference type="SAM" id="SignalP"/>
    </source>
</evidence>
<dbReference type="AlphaFoldDB" id="A0A7I8LIP1"/>
<accession>A0A7I8LIP1</accession>
<reference evidence="3" key="1">
    <citation type="submission" date="2020-02" db="EMBL/GenBank/DDBJ databases">
        <authorList>
            <person name="Scholz U."/>
            <person name="Mascher M."/>
            <person name="Fiebig A."/>
        </authorList>
    </citation>
    <scope>NUCLEOTIDE SEQUENCE</scope>
</reference>
<feature type="signal peptide" evidence="1">
    <location>
        <begin position="1"/>
        <end position="28"/>
    </location>
</feature>
<dbReference type="EMBL" id="LR746279">
    <property type="protein sequence ID" value="CAA7409546.1"/>
    <property type="molecule type" value="Genomic_DNA"/>
</dbReference>
<name>A0A7I8LIP1_SPIIN</name>
<organism evidence="3 4">
    <name type="scientific">Spirodela intermedia</name>
    <name type="common">Intermediate duckweed</name>
    <dbReference type="NCBI Taxonomy" id="51605"/>
    <lineage>
        <taxon>Eukaryota</taxon>
        <taxon>Viridiplantae</taxon>
        <taxon>Streptophyta</taxon>
        <taxon>Embryophyta</taxon>
        <taxon>Tracheophyta</taxon>
        <taxon>Spermatophyta</taxon>
        <taxon>Magnoliopsida</taxon>
        <taxon>Liliopsida</taxon>
        <taxon>Araceae</taxon>
        <taxon>Lemnoideae</taxon>
        <taxon>Spirodela</taxon>
    </lineage>
</organism>
<proteinExistence type="predicted"/>
<evidence type="ECO:0000313" key="3">
    <source>
        <dbReference type="EMBL" id="CAA7409546.1"/>
    </source>
</evidence>
<keyword evidence="4" id="KW-1185">Reference proteome</keyword>
<dbReference type="EMBL" id="LR743603">
    <property type="protein sequence ID" value="CAA2633245.1"/>
    <property type="molecule type" value="Genomic_DNA"/>
</dbReference>
<gene>
    <name evidence="2" type="ORF">SI7747_16018775</name>
    <name evidence="3" type="ORF">SI8410_16020224</name>
</gene>
<feature type="chain" id="PRO_5045020071" evidence="1">
    <location>
        <begin position="29"/>
        <end position="108"/>
    </location>
</feature>
<evidence type="ECO:0000313" key="4">
    <source>
        <dbReference type="Proteomes" id="UP000663760"/>
    </source>
</evidence>
<dbReference type="Proteomes" id="UP000663760">
    <property type="component" value="Chromosome 16"/>
</dbReference>
<protein>
    <submittedName>
        <fullName evidence="3">Uncharacterized protein</fullName>
    </submittedName>
</protein>
<evidence type="ECO:0000313" key="2">
    <source>
        <dbReference type="EMBL" id="CAA2633245.1"/>
    </source>
</evidence>
<keyword evidence="1" id="KW-0732">Signal</keyword>
<sequence>MAGLLGRRCMLVGVVMALLMASDGRAAAAELMIREEPELRNSIGMTRRMYADGGSDEAHLVGGGLDVPDTAVELAAEAPAPSSAACSRLPWMMWVVVGLASSMGPFLG</sequence>